<organism evidence="2">
    <name type="scientific">marine metagenome</name>
    <dbReference type="NCBI Taxonomy" id="408172"/>
    <lineage>
        <taxon>unclassified sequences</taxon>
        <taxon>metagenomes</taxon>
        <taxon>ecological metagenomes</taxon>
    </lineage>
</organism>
<keyword evidence="1" id="KW-0812">Transmembrane</keyword>
<accession>A0A382HH57</accession>
<protein>
    <submittedName>
        <fullName evidence="2">Uncharacterized protein</fullName>
    </submittedName>
</protein>
<name>A0A382HH57_9ZZZZ</name>
<keyword evidence="1" id="KW-1133">Transmembrane helix</keyword>
<dbReference type="EMBL" id="UINC01060873">
    <property type="protein sequence ID" value="SVB85841.1"/>
    <property type="molecule type" value="Genomic_DNA"/>
</dbReference>
<dbReference type="AlphaFoldDB" id="A0A382HH57"/>
<proteinExistence type="predicted"/>
<gene>
    <name evidence="2" type="ORF">METZ01_LOCUS238695</name>
</gene>
<sequence>VNFVSDVIPMWIKIGVAGSVVWTFLLYISSNEGMVLVDGFIWDWGDSTDDSRILVISGIAIIWLLSFLFLRKKPTD</sequence>
<evidence type="ECO:0000313" key="2">
    <source>
        <dbReference type="EMBL" id="SVB85841.1"/>
    </source>
</evidence>
<evidence type="ECO:0000256" key="1">
    <source>
        <dbReference type="SAM" id="Phobius"/>
    </source>
</evidence>
<reference evidence="2" key="1">
    <citation type="submission" date="2018-05" db="EMBL/GenBank/DDBJ databases">
        <authorList>
            <person name="Lanie J.A."/>
            <person name="Ng W.-L."/>
            <person name="Kazmierczak K.M."/>
            <person name="Andrzejewski T.M."/>
            <person name="Davidsen T.M."/>
            <person name="Wayne K.J."/>
            <person name="Tettelin H."/>
            <person name="Glass J.I."/>
            <person name="Rusch D."/>
            <person name="Podicherti R."/>
            <person name="Tsui H.-C.T."/>
            <person name="Winkler M.E."/>
        </authorList>
    </citation>
    <scope>NUCLEOTIDE SEQUENCE</scope>
</reference>
<keyword evidence="1" id="KW-0472">Membrane</keyword>
<feature type="transmembrane region" description="Helical" evidence="1">
    <location>
        <begin position="53"/>
        <end position="70"/>
    </location>
</feature>
<feature type="non-terminal residue" evidence="2">
    <location>
        <position position="1"/>
    </location>
</feature>
<feature type="transmembrane region" description="Helical" evidence="1">
    <location>
        <begin position="7"/>
        <end position="28"/>
    </location>
</feature>